<dbReference type="InterPro" id="IPR024768">
    <property type="entry name" value="Marf1"/>
</dbReference>
<evidence type="ECO:0000313" key="4">
    <source>
        <dbReference type="Proteomes" id="UP000623467"/>
    </source>
</evidence>
<feature type="domain" description="NYN" evidence="2">
    <location>
        <begin position="11"/>
        <end position="154"/>
    </location>
</feature>
<keyword evidence="4" id="KW-1185">Reference proteome</keyword>
<dbReference type="Gene3D" id="3.40.50.1010">
    <property type="entry name" value="5'-nuclease"/>
    <property type="match status" value="1"/>
</dbReference>
<name>A0A8H6YJR8_9AGAR</name>
<dbReference type="EMBL" id="JACAZH010000009">
    <property type="protein sequence ID" value="KAF7359554.1"/>
    <property type="molecule type" value="Genomic_DNA"/>
</dbReference>
<feature type="compositionally biased region" description="Basic and acidic residues" evidence="1">
    <location>
        <begin position="204"/>
        <end position="214"/>
    </location>
</feature>
<evidence type="ECO:0000259" key="2">
    <source>
        <dbReference type="Pfam" id="PF01936"/>
    </source>
</evidence>
<evidence type="ECO:0000313" key="3">
    <source>
        <dbReference type="EMBL" id="KAF7359554.1"/>
    </source>
</evidence>
<protein>
    <recommendedName>
        <fullName evidence="2">NYN domain-containing protein</fullName>
    </recommendedName>
</protein>
<feature type="region of interest" description="Disordered" evidence="1">
    <location>
        <begin position="166"/>
        <end position="349"/>
    </location>
</feature>
<dbReference type="CDD" id="cd10910">
    <property type="entry name" value="PIN_limkain_b1_N_like"/>
    <property type="match status" value="1"/>
</dbReference>
<organism evidence="3 4">
    <name type="scientific">Mycena sanguinolenta</name>
    <dbReference type="NCBI Taxonomy" id="230812"/>
    <lineage>
        <taxon>Eukaryota</taxon>
        <taxon>Fungi</taxon>
        <taxon>Dikarya</taxon>
        <taxon>Basidiomycota</taxon>
        <taxon>Agaricomycotina</taxon>
        <taxon>Agaricomycetes</taxon>
        <taxon>Agaricomycetidae</taxon>
        <taxon>Agaricales</taxon>
        <taxon>Marasmiineae</taxon>
        <taxon>Mycenaceae</taxon>
        <taxon>Mycena</taxon>
    </lineage>
</organism>
<dbReference type="InterPro" id="IPR021139">
    <property type="entry name" value="NYN"/>
</dbReference>
<dbReference type="Pfam" id="PF01936">
    <property type="entry name" value="NYN"/>
    <property type="match status" value="1"/>
</dbReference>
<accession>A0A8H6YJR8</accession>
<sequence length="619" mass="66468">MQSYNIQSSDVAIFWDYENCHASSQVSGYEIVSGIRNVAHRFGPVKYFKAYMEVSDPDTFRSLSLRSELQSSGVSLTDCPHNGRKNVADQMIMVDMLAYAMDHPAPATLILISGDRDFAYAVSILRLRRYDVVVISLPLPGAHISLKSQASVYLDWNAEVMGYTSAQPEGRADSPPAVRNPFNFQSPGAHRTSYLPTPGTPFIKDVKLPSKHDTPPVSGLNKSASYSEDPFSPKGASSEPKVVGPSISIPASTPEPPSKLPGLGERPEVVASPACHGKASQEPEENNVETVKTPVQSTSSPSLPQVVENDSDVNATPAQSTPAASPVCSRAPAVETPQPTPPPESCPPPVASTVCTAVAGASIAATVLPEGNTAEDHSPELIFDEASSKEPSERLNLLSGLPICDDSTPDVHYPPVAPIISRDAAPAEQPSLAHVPPTFRPLIDILLKHSAEGTTQPLRSTVGQELVSSAATIYTQAGVSNFSQFTALAERAKLIQMGKSNGRDWIRLHRDLPTPAAGRKLPTFQSISPSPGASSSTQRTVPPIYQLLVDALRQRRAKGIDRPLRSTIAVDIVAKDNKVFERAGVRRFREFTVLAEKAKIIILGGIDGSAWMSLHPDWH</sequence>
<dbReference type="GO" id="GO:0005777">
    <property type="term" value="C:peroxisome"/>
    <property type="evidence" value="ECO:0007669"/>
    <property type="project" value="InterPro"/>
</dbReference>
<dbReference type="PANTHER" id="PTHR14379:SF3">
    <property type="entry name" value="MEIOSIS REGULATOR AND MRNA STABILITY FACTOR 1"/>
    <property type="match status" value="1"/>
</dbReference>
<proteinExistence type="predicted"/>
<dbReference type="AlphaFoldDB" id="A0A8H6YJR8"/>
<comment type="caution">
    <text evidence="3">The sequence shown here is derived from an EMBL/GenBank/DDBJ whole genome shotgun (WGS) entry which is preliminary data.</text>
</comment>
<feature type="compositionally biased region" description="Polar residues" evidence="1">
    <location>
        <begin position="288"/>
        <end position="303"/>
    </location>
</feature>
<evidence type="ECO:0000256" key="1">
    <source>
        <dbReference type="SAM" id="MobiDB-lite"/>
    </source>
</evidence>
<dbReference type="OrthoDB" id="549353at2759"/>
<dbReference type="PANTHER" id="PTHR14379">
    <property type="entry name" value="LIMKAIN B LKAP"/>
    <property type="match status" value="1"/>
</dbReference>
<dbReference type="GO" id="GO:0010468">
    <property type="term" value="P:regulation of gene expression"/>
    <property type="evidence" value="ECO:0007669"/>
    <property type="project" value="InterPro"/>
</dbReference>
<reference evidence="3" key="1">
    <citation type="submission" date="2020-05" db="EMBL/GenBank/DDBJ databases">
        <title>Mycena genomes resolve the evolution of fungal bioluminescence.</title>
        <authorList>
            <person name="Tsai I.J."/>
        </authorList>
    </citation>
    <scope>NUCLEOTIDE SEQUENCE</scope>
    <source>
        <strain evidence="3">160909Yilan</strain>
    </source>
</reference>
<gene>
    <name evidence="3" type="ORF">MSAN_01298500</name>
</gene>
<dbReference type="GO" id="GO:1905762">
    <property type="term" value="F:CCR4-NOT complex binding"/>
    <property type="evidence" value="ECO:0007669"/>
    <property type="project" value="TreeGrafter"/>
</dbReference>
<dbReference type="GO" id="GO:0004540">
    <property type="term" value="F:RNA nuclease activity"/>
    <property type="evidence" value="ECO:0007669"/>
    <property type="project" value="InterPro"/>
</dbReference>
<feature type="compositionally biased region" description="Low complexity" evidence="1">
    <location>
        <begin position="315"/>
        <end position="337"/>
    </location>
</feature>
<dbReference type="Proteomes" id="UP000623467">
    <property type="component" value="Unassembled WGS sequence"/>
</dbReference>
<feature type="compositionally biased region" description="Pro residues" evidence="1">
    <location>
        <begin position="338"/>
        <end position="349"/>
    </location>
</feature>